<evidence type="ECO:0000313" key="2">
    <source>
        <dbReference type="EMBL" id="AGA90849.1"/>
    </source>
</evidence>
<organism evidence="2 3">
    <name type="scientific">Thioflavicoccus mobilis 8321</name>
    <dbReference type="NCBI Taxonomy" id="765912"/>
    <lineage>
        <taxon>Bacteria</taxon>
        <taxon>Pseudomonadati</taxon>
        <taxon>Pseudomonadota</taxon>
        <taxon>Gammaproteobacteria</taxon>
        <taxon>Chromatiales</taxon>
        <taxon>Chromatiaceae</taxon>
        <taxon>Thioflavicoccus</taxon>
    </lineage>
</organism>
<feature type="transmembrane region" description="Helical" evidence="1">
    <location>
        <begin position="12"/>
        <end position="31"/>
    </location>
</feature>
<dbReference type="Proteomes" id="UP000010816">
    <property type="component" value="Chromosome"/>
</dbReference>
<keyword evidence="1" id="KW-1133">Transmembrane helix</keyword>
<dbReference type="AlphaFoldDB" id="L0GZU6"/>
<gene>
    <name evidence="2" type="ORF">Thimo_2097</name>
</gene>
<dbReference type="EMBL" id="CP003051">
    <property type="protein sequence ID" value="AGA90849.1"/>
    <property type="molecule type" value="Genomic_DNA"/>
</dbReference>
<feature type="transmembrane region" description="Helical" evidence="1">
    <location>
        <begin position="43"/>
        <end position="62"/>
    </location>
</feature>
<proteinExistence type="predicted"/>
<keyword evidence="1" id="KW-0472">Membrane</keyword>
<dbReference type="HOGENOM" id="CLU_197658_0_0_6"/>
<dbReference type="eggNOG" id="ENOG503381U">
    <property type="taxonomic scope" value="Bacteria"/>
</dbReference>
<evidence type="ECO:0000256" key="1">
    <source>
        <dbReference type="SAM" id="Phobius"/>
    </source>
</evidence>
<keyword evidence="1" id="KW-0812">Transmembrane</keyword>
<reference evidence="2 3" key="1">
    <citation type="submission" date="2011-09" db="EMBL/GenBank/DDBJ databases">
        <title>Complete sequence of chromosome of Thioflavicoccus mobilis 8321.</title>
        <authorList>
            <consortium name="US DOE Joint Genome Institute"/>
            <person name="Lucas S."/>
            <person name="Han J."/>
            <person name="Lapidus A."/>
            <person name="Cheng J.-F."/>
            <person name="Goodwin L."/>
            <person name="Pitluck S."/>
            <person name="Peters L."/>
            <person name="Ovchinnikova G."/>
            <person name="Lu M."/>
            <person name="Detter J.C."/>
            <person name="Han C."/>
            <person name="Tapia R."/>
            <person name="Land M."/>
            <person name="Hauser L."/>
            <person name="Kyrpides N."/>
            <person name="Ivanova N."/>
            <person name="Pagani I."/>
            <person name="Vogl K."/>
            <person name="Liu Z."/>
            <person name="Imhoff J."/>
            <person name="Thiel V."/>
            <person name="Frigaard N.-U."/>
            <person name="Bryant D."/>
            <person name="Woyke T."/>
        </authorList>
    </citation>
    <scope>NUCLEOTIDE SEQUENCE [LARGE SCALE GENOMIC DNA]</scope>
    <source>
        <strain evidence="2 3">8321</strain>
    </source>
</reference>
<dbReference type="OrthoDB" id="5771900at2"/>
<dbReference type="KEGG" id="tmb:Thimo_2097"/>
<evidence type="ECO:0000313" key="3">
    <source>
        <dbReference type="Proteomes" id="UP000010816"/>
    </source>
</evidence>
<keyword evidence="3" id="KW-1185">Reference proteome</keyword>
<protein>
    <submittedName>
        <fullName evidence="2">Uncharacterized protein</fullName>
    </submittedName>
</protein>
<accession>L0GZU6</accession>
<sequence length="77" mass="8527">MKCSSDRDSSAWAFLMVAFIATIVTFVTWLTLSLTDVGRNEQIGASALVFFAVGGTLVHYVLSCMRRHRTQTGQARQ</sequence>
<name>L0GZU6_9GAMM</name>